<evidence type="ECO:0008006" key="3">
    <source>
        <dbReference type="Google" id="ProtNLM"/>
    </source>
</evidence>
<dbReference type="Pfam" id="PF03641">
    <property type="entry name" value="Lysine_decarbox"/>
    <property type="match status" value="1"/>
</dbReference>
<protein>
    <recommendedName>
        <fullName evidence="3">Cytokinin riboside 5'-monophosphate phosphoribohydrolase</fullName>
    </recommendedName>
</protein>
<dbReference type="EMBL" id="PTQR01000126">
    <property type="protein sequence ID" value="TKX18732.1"/>
    <property type="molecule type" value="Genomic_DNA"/>
</dbReference>
<dbReference type="GO" id="GO:0009691">
    <property type="term" value="P:cytokinin biosynthetic process"/>
    <property type="evidence" value="ECO:0007669"/>
    <property type="project" value="InterPro"/>
</dbReference>
<comment type="caution">
    <text evidence="1">The sequence shown here is derived from an EMBL/GenBank/DDBJ whole genome shotgun (WGS) entry which is preliminary data.</text>
</comment>
<reference evidence="1 2" key="1">
    <citation type="submission" date="2018-02" db="EMBL/GenBank/DDBJ databases">
        <title>Draft genome sequences of Elsinoe sp., causing black scab on jojoba.</title>
        <authorList>
            <person name="Stodart B."/>
            <person name="Jeffress S."/>
            <person name="Ash G."/>
            <person name="Arun Chinnappa K."/>
        </authorList>
    </citation>
    <scope>NUCLEOTIDE SEQUENCE [LARGE SCALE GENOMIC DNA]</scope>
    <source>
        <strain evidence="1 2">Hillstone_2</strain>
    </source>
</reference>
<dbReference type="Gene3D" id="3.40.50.450">
    <property type="match status" value="1"/>
</dbReference>
<dbReference type="NCBIfam" id="TIGR00730">
    <property type="entry name" value="Rossman fold protein, TIGR00730 family"/>
    <property type="match status" value="1"/>
</dbReference>
<dbReference type="GO" id="GO:0005829">
    <property type="term" value="C:cytosol"/>
    <property type="evidence" value="ECO:0007669"/>
    <property type="project" value="TreeGrafter"/>
</dbReference>
<dbReference type="PANTHER" id="PTHR31223">
    <property type="entry name" value="LOG FAMILY PROTEIN YJL055W"/>
    <property type="match status" value="1"/>
</dbReference>
<gene>
    <name evidence="1" type="ORF">C1H76_8993</name>
</gene>
<name>A0A4V6DT00_9PEZI</name>
<accession>A0A4V6DT00</accession>
<organism evidence="1 2">
    <name type="scientific">Elsinoe australis</name>
    <dbReference type="NCBI Taxonomy" id="40998"/>
    <lineage>
        <taxon>Eukaryota</taxon>
        <taxon>Fungi</taxon>
        <taxon>Dikarya</taxon>
        <taxon>Ascomycota</taxon>
        <taxon>Pezizomycotina</taxon>
        <taxon>Dothideomycetes</taxon>
        <taxon>Dothideomycetidae</taxon>
        <taxon>Myriangiales</taxon>
        <taxon>Elsinoaceae</taxon>
        <taxon>Elsinoe</taxon>
    </lineage>
</organism>
<dbReference type="GO" id="GO:0016799">
    <property type="term" value="F:hydrolase activity, hydrolyzing N-glycosyl compounds"/>
    <property type="evidence" value="ECO:0007669"/>
    <property type="project" value="TreeGrafter"/>
</dbReference>
<dbReference type="InterPro" id="IPR005269">
    <property type="entry name" value="LOG"/>
</dbReference>
<evidence type="ECO:0000313" key="1">
    <source>
        <dbReference type="EMBL" id="TKX18732.1"/>
    </source>
</evidence>
<dbReference type="Proteomes" id="UP000308133">
    <property type="component" value="Unassembled WGS sequence"/>
</dbReference>
<evidence type="ECO:0000313" key="2">
    <source>
        <dbReference type="Proteomes" id="UP000308133"/>
    </source>
</evidence>
<dbReference type="SUPFAM" id="SSF102405">
    <property type="entry name" value="MCP/YpsA-like"/>
    <property type="match status" value="1"/>
</dbReference>
<proteinExistence type="predicted"/>
<dbReference type="PANTHER" id="PTHR31223:SF70">
    <property type="entry name" value="LOG FAMILY PROTEIN YJL055W"/>
    <property type="match status" value="1"/>
</dbReference>
<dbReference type="AlphaFoldDB" id="A0A4V6DT00"/>
<dbReference type="InterPro" id="IPR031100">
    <property type="entry name" value="LOG_fam"/>
</dbReference>
<sequence length="225" mass="24224">MTHSLAVISKGGEDGSGSSPFAICVFCGANNSTNPALTTAVQEMAEVIAARNWSLVYGGGTRGLMGLLASTVVSSRGAQAVHGIIPNAMVKTESGIRIPEESRFGRTTVVSTMHERKFRMMQEADAFVALPGGYGTMEELFEMTTWNQLGIHHKPIVVFNIDGFFDEILAWVRKSVGYGLITADQASIVVVAETADQVSEAVENYQNVKGRYLLDWDSGKQATAK</sequence>